<dbReference type="EMBL" id="CP021780">
    <property type="protein sequence ID" value="ASA20760.1"/>
    <property type="molecule type" value="Genomic_DNA"/>
</dbReference>
<evidence type="ECO:0000313" key="2">
    <source>
        <dbReference type="Proteomes" id="UP000249890"/>
    </source>
</evidence>
<proteinExistence type="predicted"/>
<dbReference type="RefSeq" id="WP_087914778.1">
    <property type="nucleotide sequence ID" value="NZ_CP021780.1"/>
</dbReference>
<protein>
    <submittedName>
        <fullName evidence="1">Uncharacterized protein</fullName>
    </submittedName>
</protein>
<keyword evidence="2" id="KW-1185">Reference proteome</keyword>
<reference evidence="1 2" key="1">
    <citation type="submission" date="2017-06" db="EMBL/GenBank/DDBJ databases">
        <title>Complete genome sequence of Paenibacillus donghaensis KCTC 13049T isolated from East Sea sediment, South Korea.</title>
        <authorList>
            <person name="Jung B.K."/>
            <person name="Hong S.-J."/>
            <person name="Shin J.-H."/>
        </authorList>
    </citation>
    <scope>NUCLEOTIDE SEQUENCE [LARGE SCALE GENOMIC DNA]</scope>
    <source>
        <strain evidence="1 2">KCTC 13049</strain>
    </source>
</reference>
<gene>
    <name evidence="1" type="ORF">B9T62_08160</name>
</gene>
<dbReference type="AlphaFoldDB" id="A0A2Z2KCN7"/>
<sequence>MIRMFPQHVKRESMLVDGYWDFAVDAHNRGVQEQSDADISGRLLRKLAGAGRNSPVTNSLNSEIVYTVEEAWPEKQEYLQVHVRQAWRNLRLWEHEDPTLDG</sequence>
<name>A0A2Z2KCN7_9BACL</name>
<evidence type="ECO:0000313" key="1">
    <source>
        <dbReference type="EMBL" id="ASA20760.1"/>
    </source>
</evidence>
<dbReference type="KEGG" id="pdh:B9T62_08160"/>
<organism evidence="1 2">
    <name type="scientific">Paenibacillus donghaensis</name>
    <dbReference type="NCBI Taxonomy" id="414771"/>
    <lineage>
        <taxon>Bacteria</taxon>
        <taxon>Bacillati</taxon>
        <taxon>Bacillota</taxon>
        <taxon>Bacilli</taxon>
        <taxon>Bacillales</taxon>
        <taxon>Paenibacillaceae</taxon>
        <taxon>Paenibacillus</taxon>
    </lineage>
</organism>
<dbReference type="Proteomes" id="UP000249890">
    <property type="component" value="Chromosome"/>
</dbReference>
<accession>A0A2Z2KCN7</accession>